<name>A0A9W4WY98_9GLOM</name>
<protein>
    <submittedName>
        <fullName evidence="2">17626_t:CDS:1</fullName>
    </submittedName>
</protein>
<proteinExistence type="predicted"/>
<keyword evidence="1" id="KW-0812">Transmembrane</keyword>
<evidence type="ECO:0000313" key="2">
    <source>
        <dbReference type="EMBL" id="CAI2188170.1"/>
    </source>
</evidence>
<keyword evidence="1" id="KW-0472">Membrane</keyword>
<comment type="caution">
    <text evidence="2">The sequence shown here is derived from an EMBL/GenBank/DDBJ whole genome shotgun (WGS) entry which is preliminary data.</text>
</comment>
<feature type="transmembrane region" description="Helical" evidence="1">
    <location>
        <begin position="105"/>
        <end position="127"/>
    </location>
</feature>
<keyword evidence="1" id="KW-1133">Transmembrane helix</keyword>
<accession>A0A9W4WY98</accession>
<evidence type="ECO:0000256" key="1">
    <source>
        <dbReference type="SAM" id="Phobius"/>
    </source>
</evidence>
<dbReference type="EMBL" id="CAMKVN010005030">
    <property type="protein sequence ID" value="CAI2188170.1"/>
    <property type="molecule type" value="Genomic_DNA"/>
</dbReference>
<gene>
    <name evidence="2" type="ORF">FWILDA_LOCUS13445</name>
</gene>
<feature type="transmembrane region" description="Helical" evidence="1">
    <location>
        <begin position="20"/>
        <end position="38"/>
    </location>
</feature>
<keyword evidence="3" id="KW-1185">Reference proteome</keyword>
<dbReference type="OrthoDB" id="2427706at2759"/>
<feature type="transmembrane region" description="Helical" evidence="1">
    <location>
        <begin position="446"/>
        <end position="468"/>
    </location>
</feature>
<dbReference type="Proteomes" id="UP001153678">
    <property type="component" value="Unassembled WGS sequence"/>
</dbReference>
<feature type="transmembrane region" description="Helical" evidence="1">
    <location>
        <begin position="44"/>
        <end position="65"/>
    </location>
</feature>
<reference evidence="2" key="1">
    <citation type="submission" date="2022-08" db="EMBL/GenBank/DDBJ databases">
        <authorList>
            <person name="Kallberg Y."/>
            <person name="Tangrot J."/>
            <person name="Rosling A."/>
        </authorList>
    </citation>
    <scope>NUCLEOTIDE SEQUENCE</scope>
    <source>
        <strain evidence="2">Wild A</strain>
    </source>
</reference>
<organism evidence="2 3">
    <name type="scientific">Funneliformis geosporum</name>
    <dbReference type="NCBI Taxonomy" id="1117311"/>
    <lineage>
        <taxon>Eukaryota</taxon>
        <taxon>Fungi</taxon>
        <taxon>Fungi incertae sedis</taxon>
        <taxon>Mucoromycota</taxon>
        <taxon>Glomeromycotina</taxon>
        <taxon>Glomeromycetes</taxon>
        <taxon>Glomerales</taxon>
        <taxon>Glomeraceae</taxon>
        <taxon>Funneliformis</taxon>
    </lineage>
</organism>
<dbReference type="AlphaFoldDB" id="A0A9W4WY98"/>
<evidence type="ECO:0000313" key="3">
    <source>
        <dbReference type="Proteomes" id="UP001153678"/>
    </source>
</evidence>
<sequence length="469" mass="51297">MSSITIITISSISETTKKIMICFGLLGLITLNIFILPIKKIEDLYIFSVGSGAIVAVPMIFTFLASHLMALLVNNTHINLPIYINGQNLQININGQNLQITFTHLIKFISLIIVFIELGIGFGINIITIPGSLPVMGGKFSVDPLVPCKVGIDAGCANLFQSRFRFQWLQGAADVMVHGISKQLSVNWGDVVNDARIIMVATTDNNTNITYKLVQDNEERIPAFSITTICNKSAHFPGLINFHNLSRTTPTPLIQAIQADSGLNGRWIAEVINLEQDNLLETTRITVNFVQISAVNTTCEGKVDIAGNLQLCRRSEGVVCLMNTHVEYVNFIEAGCDTCMTGGITNDDRAEYSSPKPVYGEYMHAALASYGGHLLIPQCSDNSVGGCLNSSETRVDIVREQFVQMFRGITASGVMARRNLLVGEGIEIPVQKLERGVTGVKLEFGYGYWITILLMSVSVIVLSIFGLIL</sequence>